<dbReference type="GO" id="GO:0000981">
    <property type="term" value="F:DNA-binding transcription factor activity, RNA polymerase II-specific"/>
    <property type="evidence" value="ECO:0007669"/>
    <property type="project" value="InterPro"/>
</dbReference>
<keyword evidence="1" id="KW-0805">Transcription regulation</keyword>
<protein>
    <recommendedName>
        <fullName evidence="6">Zn(2)-C6 fungal-type domain-containing protein</fullName>
    </recommendedName>
</protein>
<dbReference type="GO" id="GO:0008270">
    <property type="term" value="F:zinc ion binding"/>
    <property type="evidence" value="ECO:0007669"/>
    <property type="project" value="InterPro"/>
</dbReference>
<dbReference type="CDD" id="cd00067">
    <property type="entry name" value="GAL4"/>
    <property type="match status" value="1"/>
</dbReference>
<evidence type="ECO:0000256" key="5">
    <source>
        <dbReference type="SAM" id="MobiDB-lite"/>
    </source>
</evidence>
<dbReference type="GeneID" id="19276832"/>
<dbReference type="OMA" id="YQSLQYY"/>
<dbReference type="HOGENOM" id="CLU_023526_0_0_1"/>
<evidence type="ECO:0000256" key="3">
    <source>
        <dbReference type="ARBA" id="ARBA00023163"/>
    </source>
</evidence>
<dbReference type="SMART" id="SM00066">
    <property type="entry name" value="GAL4"/>
    <property type="match status" value="1"/>
</dbReference>
<dbReference type="Pfam" id="PF00172">
    <property type="entry name" value="Zn_clus"/>
    <property type="match status" value="1"/>
</dbReference>
<reference evidence="8" key="1">
    <citation type="journal article" date="2015" name="BMC Genomics">
        <title>Genomic and transcriptomic analysis of the endophytic fungus Pestalotiopsis fici reveals its lifestyle and high potential for synthesis of natural products.</title>
        <authorList>
            <person name="Wang X."/>
            <person name="Zhang X."/>
            <person name="Liu L."/>
            <person name="Xiang M."/>
            <person name="Wang W."/>
            <person name="Sun X."/>
            <person name="Che Y."/>
            <person name="Guo L."/>
            <person name="Liu G."/>
            <person name="Guo L."/>
            <person name="Wang C."/>
            <person name="Yin W.B."/>
            <person name="Stadler M."/>
            <person name="Zhang X."/>
            <person name="Liu X."/>
        </authorList>
    </citation>
    <scope>NUCLEOTIDE SEQUENCE [LARGE SCALE GENOMIC DNA]</scope>
    <source>
        <strain evidence="8">W106-1 / CGMCC3.15140</strain>
    </source>
</reference>
<evidence type="ECO:0000256" key="4">
    <source>
        <dbReference type="ARBA" id="ARBA00023242"/>
    </source>
</evidence>
<keyword evidence="4" id="KW-0539">Nucleus</keyword>
<dbReference type="eggNOG" id="ENOG502RKQC">
    <property type="taxonomic scope" value="Eukaryota"/>
</dbReference>
<evidence type="ECO:0000313" key="7">
    <source>
        <dbReference type="EMBL" id="ETS76432.1"/>
    </source>
</evidence>
<dbReference type="EMBL" id="KI912117">
    <property type="protein sequence ID" value="ETS76432.1"/>
    <property type="molecule type" value="Genomic_DNA"/>
</dbReference>
<accession>W3WTE9</accession>
<dbReference type="Gene3D" id="4.10.240.10">
    <property type="entry name" value="Zn(2)-C6 fungal-type DNA-binding domain"/>
    <property type="match status" value="1"/>
</dbReference>
<dbReference type="SUPFAM" id="SSF57701">
    <property type="entry name" value="Zn2/Cys6 DNA-binding domain"/>
    <property type="match status" value="1"/>
</dbReference>
<dbReference type="PROSITE" id="PS00463">
    <property type="entry name" value="ZN2_CY6_FUNGAL_1"/>
    <property type="match status" value="1"/>
</dbReference>
<gene>
    <name evidence="7" type="ORF">PFICI_11819</name>
</gene>
<evidence type="ECO:0000256" key="2">
    <source>
        <dbReference type="ARBA" id="ARBA00023125"/>
    </source>
</evidence>
<dbReference type="KEGG" id="pfy:PFICI_11819"/>
<dbReference type="PANTHER" id="PTHR31069">
    <property type="entry name" value="OLEATE-ACTIVATED TRANSCRIPTION FACTOR 1-RELATED"/>
    <property type="match status" value="1"/>
</dbReference>
<dbReference type="RefSeq" id="XP_007838591.1">
    <property type="nucleotide sequence ID" value="XM_007840400.1"/>
</dbReference>
<dbReference type="Proteomes" id="UP000030651">
    <property type="component" value="Unassembled WGS sequence"/>
</dbReference>
<dbReference type="GO" id="GO:0003677">
    <property type="term" value="F:DNA binding"/>
    <property type="evidence" value="ECO:0007669"/>
    <property type="project" value="UniProtKB-KW"/>
</dbReference>
<evidence type="ECO:0000256" key="1">
    <source>
        <dbReference type="ARBA" id="ARBA00023015"/>
    </source>
</evidence>
<dbReference type="PROSITE" id="PS50048">
    <property type="entry name" value="ZN2_CY6_FUNGAL_2"/>
    <property type="match status" value="1"/>
</dbReference>
<dbReference type="InParanoid" id="W3WTE9"/>
<feature type="compositionally biased region" description="Polar residues" evidence="5">
    <location>
        <begin position="218"/>
        <end position="235"/>
    </location>
</feature>
<dbReference type="InterPro" id="IPR001138">
    <property type="entry name" value="Zn2Cys6_DnaBD"/>
</dbReference>
<dbReference type="InterPro" id="IPR036864">
    <property type="entry name" value="Zn2-C6_fun-type_DNA-bd_sf"/>
</dbReference>
<keyword evidence="3" id="KW-0804">Transcription</keyword>
<sequence>MPGNHSVSSSNPRDYARNVTRTKGACSECRRRRRKCDLQKPSCRRCVSAKITCTYAATVLEFRDSTAWAAQKVEAAKARTRASHASAAATSDRCASVADVNASDSPDADCYRLPPASPLIPLSETTASPLTSRTYPTNISVPSGGPCSVSPEKAIASEFDVVNWDGETGLNSSIWMVNSIGSTSHAIGLPPNDSDLTADNSDPVYDESTRALNVDQGTRIGSQGYSGAESNTGLSPGQLRKTPDLRKTNDSNSFFPADEGRSVLELGLLGPGDANYVDTMFPWPPPLQSPPRSLQTTPDVPVGDRLYLAHFVTHVANLLPTEMQSLRTTAMTEVHVRLAAMAHGAAHLAFLQGAPKADQQHGSRWVSKEAHRKRGSELTARAWRETDSNSSLPLDTSLAVILLLCYHELEAGTFHSLWSLVSRLDLRIMASMNDLSTLSYGIMQGWSHIRALAKRTWPLVQPTALESRMENILCQLEEVYAMSRRVDSICIMAVRLMYRVISCKCLGYSGSPSKDTLRNIRSWWKILQGTAESAQEQLFDDDYENALHEDQIYTELQSLGERLQDCDIPQEFPPDFEAMLDRSASNTLSPGSQTDISASDPLFYFTSHDQAMSCADYAFAHIVTDIRLLKYAIAPAGGKRTPRAPNPWLALLQHIAQGLDIANCSSRNAYRMSIISQILCGALLCCEPTVLNFLDGLLDRMLAQGLHREDAMTPLLLLSRVINTLQNEFRQGRQIFLCSVTFNEWTAKEELFTSGQGECLIILGREASGTLFSDSVPLIYEMS</sequence>
<proteinExistence type="predicted"/>
<dbReference type="PANTHER" id="PTHR31069:SF32">
    <property type="entry name" value="ARGININE METABOLISM REGULATION PROTEIN II"/>
    <property type="match status" value="1"/>
</dbReference>
<name>W3WTE9_PESFW</name>
<organism evidence="7 8">
    <name type="scientific">Pestalotiopsis fici (strain W106-1 / CGMCC3.15140)</name>
    <dbReference type="NCBI Taxonomy" id="1229662"/>
    <lineage>
        <taxon>Eukaryota</taxon>
        <taxon>Fungi</taxon>
        <taxon>Dikarya</taxon>
        <taxon>Ascomycota</taxon>
        <taxon>Pezizomycotina</taxon>
        <taxon>Sordariomycetes</taxon>
        <taxon>Xylariomycetidae</taxon>
        <taxon>Amphisphaeriales</taxon>
        <taxon>Sporocadaceae</taxon>
        <taxon>Pestalotiopsis</taxon>
    </lineage>
</organism>
<keyword evidence="2" id="KW-0238">DNA-binding</keyword>
<dbReference type="OrthoDB" id="39175at2759"/>
<dbReference type="AlphaFoldDB" id="W3WTE9"/>
<dbReference type="InterPro" id="IPR050675">
    <property type="entry name" value="OAF3"/>
</dbReference>
<evidence type="ECO:0000259" key="6">
    <source>
        <dbReference type="PROSITE" id="PS50048"/>
    </source>
</evidence>
<feature type="domain" description="Zn(2)-C6 fungal-type" evidence="6">
    <location>
        <begin position="25"/>
        <end position="55"/>
    </location>
</feature>
<keyword evidence="8" id="KW-1185">Reference proteome</keyword>
<feature type="region of interest" description="Disordered" evidence="5">
    <location>
        <begin position="218"/>
        <end position="253"/>
    </location>
</feature>
<evidence type="ECO:0000313" key="8">
    <source>
        <dbReference type="Proteomes" id="UP000030651"/>
    </source>
</evidence>